<sequence length="97" mass="10874">MTWNFDITTAPRETLTKRHGKTTTGKSITYDASEYTPLIVATKCGKVIRSYWIEKEQRWAGLAKGEQPVAWMPWPVHPNAVSDLGLNIVTKQSEVAA</sequence>
<dbReference type="Proteomes" id="UP001549031">
    <property type="component" value="Unassembled WGS sequence"/>
</dbReference>
<protein>
    <submittedName>
        <fullName evidence="1">Uncharacterized protein</fullName>
    </submittedName>
</protein>
<dbReference type="RefSeq" id="WP_247243704.1">
    <property type="nucleotide sequence ID" value="NZ_JALJRA010000006.1"/>
</dbReference>
<accession>A0ABV2H5E7</accession>
<evidence type="ECO:0000313" key="1">
    <source>
        <dbReference type="EMBL" id="MET3585779.1"/>
    </source>
</evidence>
<organism evidence="1 2">
    <name type="scientific">Pseudorhizobium tarimense</name>
    <dbReference type="NCBI Taxonomy" id="1079109"/>
    <lineage>
        <taxon>Bacteria</taxon>
        <taxon>Pseudomonadati</taxon>
        <taxon>Pseudomonadota</taxon>
        <taxon>Alphaproteobacteria</taxon>
        <taxon>Hyphomicrobiales</taxon>
        <taxon>Rhizobiaceae</taxon>
        <taxon>Rhizobium/Agrobacterium group</taxon>
        <taxon>Pseudorhizobium</taxon>
    </lineage>
</organism>
<name>A0ABV2H5E7_9HYPH</name>
<keyword evidence="2" id="KW-1185">Reference proteome</keyword>
<dbReference type="EMBL" id="JBEPLJ010000006">
    <property type="protein sequence ID" value="MET3585779.1"/>
    <property type="molecule type" value="Genomic_DNA"/>
</dbReference>
<gene>
    <name evidence="1" type="ORF">ABID21_001888</name>
</gene>
<evidence type="ECO:0000313" key="2">
    <source>
        <dbReference type="Proteomes" id="UP001549031"/>
    </source>
</evidence>
<proteinExistence type="predicted"/>
<reference evidence="1 2" key="1">
    <citation type="submission" date="2024-06" db="EMBL/GenBank/DDBJ databases">
        <title>Genomic Encyclopedia of Type Strains, Phase IV (KMG-IV): sequencing the most valuable type-strain genomes for metagenomic binning, comparative biology and taxonomic classification.</title>
        <authorList>
            <person name="Goeker M."/>
        </authorList>
    </citation>
    <scope>NUCLEOTIDE SEQUENCE [LARGE SCALE GENOMIC DNA]</scope>
    <source>
        <strain evidence="1 2">DSM 105042</strain>
    </source>
</reference>
<comment type="caution">
    <text evidence="1">The sequence shown here is derived from an EMBL/GenBank/DDBJ whole genome shotgun (WGS) entry which is preliminary data.</text>
</comment>